<evidence type="ECO:0000313" key="3">
    <source>
        <dbReference type="Proteomes" id="UP000183063"/>
    </source>
</evidence>
<evidence type="ECO:0000313" key="1">
    <source>
        <dbReference type="EMBL" id="SEI02509.1"/>
    </source>
</evidence>
<evidence type="ECO:0000313" key="2">
    <source>
        <dbReference type="EMBL" id="SEO38790.1"/>
    </source>
</evidence>
<sequence length="70" mass="8290">MIARRDFTYEEWSRLLQLYRHENAPLGDAIAKRFSELGVTETFGGIDLSDAAKRLVEHELLMERRNRLQR</sequence>
<proteinExistence type="predicted"/>
<reference evidence="1" key="2">
    <citation type="submission" date="2016-10" db="EMBL/GenBank/DDBJ databases">
        <authorList>
            <person name="de Groot N.N."/>
        </authorList>
    </citation>
    <scope>NUCLEOTIDE SEQUENCE [LARGE SCALE GENOMIC DNA]</scope>
    <source>
        <strain evidence="1">CCBAU85039</strain>
    </source>
</reference>
<keyword evidence="4" id="KW-1185">Reference proteome</keyword>
<accession>A0A1H8PA29</accession>
<dbReference type="Proteomes" id="UP000183063">
    <property type="component" value="Unassembled WGS sequence"/>
</dbReference>
<dbReference type="AlphaFoldDB" id="A0A1H8PA29"/>
<dbReference type="EMBL" id="FNXB01000019">
    <property type="protein sequence ID" value="SEI02509.1"/>
    <property type="molecule type" value="Genomic_DNA"/>
</dbReference>
<reference evidence="3" key="3">
    <citation type="submission" date="2016-10" db="EMBL/GenBank/DDBJ databases">
        <authorList>
            <person name="Wibberg D."/>
        </authorList>
    </citation>
    <scope>NUCLEOTIDE SEQUENCE [LARGE SCALE GENOMIC DNA]</scope>
</reference>
<dbReference type="Proteomes" id="UP000198939">
    <property type="component" value="Unassembled WGS sequence"/>
</dbReference>
<gene>
    <name evidence="1" type="ORF">RTCCBAU85039_3797</name>
    <name evidence="2" type="ORF">SAMN05216228_101690</name>
</gene>
<evidence type="ECO:0000313" key="4">
    <source>
        <dbReference type="Proteomes" id="UP000198939"/>
    </source>
</evidence>
<dbReference type="OrthoDB" id="8401577at2"/>
<protein>
    <submittedName>
        <fullName evidence="1">Uncharacterized protein</fullName>
    </submittedName>
</protein>
<reference evidence="2 4" key="1">
    <citation type="submission" date="2016-10" db="EMBL/GenBank/DDBJ databases">
        <authorList>
            <person name="Varghese N."/>
            <person name="Submissions S."/>
        </authorList>
    </citation>
    <scope>NUCLEOTIDE SEQUENCE [LARGE SCALE GENOMIC DNA]</scope>
    <source>
        <strain evidence="2 4">CGMCC 1.7071</strain>
    </source>
</reference>
<name>A0A1H8PA29_9HYPH</name>
<dbReference type="EMBL" id="FOCV01000016">
    <property type="protein sequence ID" value="SEO38790.1"/>
    <property type="molecule type" value="Genomic_DNA"/>
</dbReference>
<organism evidence="1 3">
    <name type="scientific">Rhizobium tibeticum</name>
    <dbReference type="NCBI Taxonomy" id="501024"/>
    <lineage>
        <taxon>Bacteria</taxon>
        <taxon>Pseudomonadati</taxon>
        <taxon>Pseudomonadota</taxon>
        <taxon>Alphaproteobacteria</taxon>
        <taxon>Hyphomicrobiales</taxon>
        <taxon>Rhizobiaceae</taxon>
        <taxon>Rhizobium/Agrobacterium group</taxon>
        <taxon>Rhizobium</taxon>
    </lineage>
</organism>